<dbReference type="OrthoDB" id="9991913at2759"/>
<dbReference type="EMBL" id="RSCD01000010">
    <property type="protein sequence ID" value="RSH90481.1"/>
    <property type="molecule type" value="Genomic_DNA"/>
</dbReference>
<comment type="caution">
    <text evidence="5">The sequence shown here is derived from an EMBL/GenBank/DDBJ whole genome shotgun (WGS) entry which is preliminary data.</text>
</comment>
<dbReference type="GO" id="GO:0005829">
    <property type="term" value="C:cytosol"/>
    <property type="evidence" value="ECO:0007669"/>
    <property type="project" value="TreeGrafter"/>
</dbReference>
<evidence type="ECO:0000256" key="2">
    <source>
        <dbReference type="RuleBase" id="RU003719"/>
    </source>
</evidence>
<evidence type="ECO:0000259" key="3">
    <source>
        <dbReference type="Pfam" id="PF00389"/>
    </source>
</evidence>
<dbReference type="GO" id="GO:0051287">
    <property type="term" value="F:NAD binding"/>
    <property type="evidence" value="ECO:0007669"/>
    <property type="project" value="InterPro"/>
</dbReference>
<dbReference type="PANTHER" id="PTHR10996:SF277">
    <property type="entry name" value="GLYOXYLATE REDUCTASE_HYDROXYPYRUVATE REDUCTASE"/>
    <property type="match status" value="1"/>
</dbReference>
<dbReference type="AlphaFoldDB" id="A0A427YH61"/>
<dbReference type="SUPFAM" id="SSF52283">
    <property type="entry name" value="Formate/glycerate dehydrogenase catalytic domain-like"/>
    <property type="match status" value="1"/>
</dbReference>
<dbReference type="STRING" id="1890683.A0A427YH61"/>
<dbReference type="PROSITE" id="PS00671">
    <property type="entry name" value="D_2_HYDROXYACID_DH_3"/>
    <property type="match status" value="1"/>
</dbReference>
<name>A0A427YH61_9TREE</name>
<feature type="domain" description="D-isomer specific 2-hydroxyacid dehydrogenase NAD-binding" evidence="4">
    <location>
        <begin position="116"/>
        <end position="312"/>
    </location>
</feature>
<dbReference type="GO" id="GO:0030267">
    <property type="term" value="F:glyoxylate reductase (NADPH) activity"/>
    <property type="evidence" value="ECO:0007669"/>
    <property type="project" value="TreeGrafter"/>
</dbReference>
<dbReference type="GO" id="GO:0016618">
    <property type="term" value="F:hydroxypyruvate reductase [NAD(P)H] activity"/>
    <property type="evidence" value="ECO:0007669"/>
    <property type="project" value="TreeGrafter"/>
</dbReference>
<evidence type="ECO:0008006" key="7">
    <source>
        <dbReference type="Google" id="ProtNLM"/>
    </source>
</evidence>
<organism evidence="5 6">
    <name type="scientific">Saitozyma podzolica</name>
    <dbReference type="NCBI Taxonomy" id="1890683"/>
    <lineage>
        <taxon>Eukaryota</taxon>
        <taxon>Fungi</taxon>
        <taxon>Dikarya</taxon>
        <taxon>Basidiomycota</taxon>
        <taxon>Agaricomycotina</taxon>
        <taxon>Tremellomycetes</taxon>
        <taxon>Tremellales</taxon>
        <taxon>Trimorphomycetaceae</taxon>
        <taxon>Saitozyma</taxon>
    </lineage>
</organism>
<evidence type="ECO:0000313" key="6">
    <source>
        <dbReference type="Proteomes" id="UP000279259"/>
    </source>
</evidence>
<keyword evidence="1 2" id="KW-0560">Oxidoreductase</keyword>
<dbReference type="InterPro" id="IPR050223">
    <property type="entry name" value="D-isomer_2-hydroxyacid_DH"/>
</dbReference>
<dbReference type="CDD" id="cd05301">
    <property type="entry name" value="GDH"/>
    <property type="match status" value="1"/>
</dbReference>
<accession>A0A427YH61</accession>
<feature type="domain" description="D-isomer specific 2-hydroxyacid dehydrogenase catalytic" evidence="3">
    <location>
        <begin position="4"/>
        <end position="343"/>
    </location>
</feature>
<keyword evidence="6" id="KW-1185">Reference proteome</keyword>
<proteinExistence type="inferred from homology"/>
<dbReference type="InterPro" id="IPR029753">
    <property type="entry name" value="D-isomer_DH_CS"/>
</dbReference>
<dbReference type="FunFam" id="3.40.50.720:FF:000606">
    <property type="entry name" value="Chromosome 15, whole genome shotgun sequence"/>
    <property type="match status" value="1"/>
</dbReference>
<dbReference type="SUPFAM" id="SSF51735">
    <property type="entry name" value="NAD(P)-binding Rossmann-fold domains"/>
    <property type="match status" value="1"/>
</dbReference>
<comment type="similarity">
    <text evidence="2">Belongs to the D-isomer specific 2-hydroxyacid dehydrogenase family.</text>
</comment>
<evidence type="ECO:0000259" key="4">
    <source>
        <dbReference type="Pfam" id="PF02826"/>
    </source>
</evidence>
<protein>
    <recommendedName>
        <fullName evidence="7">Glyoxylate reductase</fullName>
    </recommendedName>
</protein>
<evidence type="ECO:0000313" key="5">
    <source>
        <dbReference type="EMBL" id="RSH90481.1"/>
    </source>
</evidence>
<dbReference type="InterPro" id="IPR006139">
    <property type="entry name" value="D-isomer_2_OHA_DH_cat_dom"/>
</dbReference>
<sequence>MPKILVTRNVGPDASSILSTCGLEVIINPSDAEPTREWVLKHLADPEVLAACIMHSQGSDKVDKEFLDACNPNLKVISTFSVGYDHIDVKAANAKGIKVGHTPGVLSDAVADITAMLVLMTMRRVEEGIQLIKSGGWPLLPWAPFVMCGPSIGSPNLTIGFLGFGRISHETLKRLLAFTNTSAPPSVLYLSSRRRENQDQIDADFSEQFGVSVRRAEKEEIAEQSDVVIVLCDLNPSTKDLVNKEFLRTMKKTAVLVNCARGPVVNSEDLAEALEQGEIFGAGLDVITGEPNISPDHPLVKAKNCVVIPHMGSGDVDTRKKMAELCVRNGINGAKGEHLLAEVKV</sequence>
<evidence type="ECO:0000256" key="1">
    <source>
        <dbReference type="ARBA" id="ARBA00023002"/>
    </source>
</evidence>
<reference evidence="5 6" key="1">
    <citation type="submission" date="2018-11" db="EMBL/GenBank/DDBJ databases">
        <title>Genome sequence of Saitozyma podzolica DSM 27192.</title>
        <authorList>
            <person name="Aliyu H."/>
            <person name="Gorte O."/>
            <person name="Ochsenreither K."/>
        </authorList>
    </citation>
    <scope>NUCLEOTIDE SEQUENCE [LARGE SCALE GENOMIC DNA]</scope>
    <source>
        <strain evidence="5 6">DSM 27192</strain>
    </source>
</reference>
<dbReference type="Pfam" id="PF02826">
    <property type="entry name" value="2-Hacid_dh_C"/>
    <property type="match status" value="1"/>
</dbReference>
<dbReference type="Pfam" id="PF00389">
    <property type="entry name" value="2-Hacid_dh"/>
    <property type="match status" value="1"/>
</dbReference>
<dbReference type="InterPro" id="IPR036291">
    <property type="entry name" value="NAD(P)-bd_dom_sf"/>
</dbReference>
<gene>
    <name evidence="5" type="ORF">EHS25_001086</name>
</gene>
<dbReference type="Proteomes" id="UP000279259">
    <property type="component" value="Unassembled WGS sequence"/>
</dbReference>
<dbReference type="PANTHER" id="PTHR10996">
    <property type="entry name" value="2-HYDROXYACID DEHYDROGENASE-RELATED"/>
    <property type="match status" value="1"/>
</dbReference>
<dbReference type="InterPro" id="IPR006140">
    <property type="entry name" value="D-isomer_DH_NAD-bd"/>
</dbReference>
<dbReference type="Gene3D" id="3.40.50.720">
    <property type="entry name" value="NAD(P)-binding Rossmann-like Domain"/>
    <property type="match status" value="2"/>
</dbReference>